<accession>A0A9N9UW46</accession>
<keyword evidence="3" id="KW-1185">Reference proteome</keyword>
<comment type="caution">
    <text evidence="2">The sequence shown here is derived from an EMBL/GenBank/DDBJ whole genome shotgun (WGS) entry which is preliminary data.</text>
</comment>
<evidence type="ECO:0000256" key="1">
    <source>
        <dbReference type="SAM" id="MobiDB-lite"/>
    </source>
</evidence>
<feature type="compositionally biased region" description="Basic and acidic residues" evidence="1">
    <location>
        <begin position="104"/>
        <end position="144"/>
    </location>
</feature>
<evidence type="ECO:0000313" key="3">
    <source>
        <dbReference type="Proteomes" id="UP000696573"/>
    </source>
</evidence>
<dbReference type="OrthoDB" id="5152123at2759"/>
<organism evidence="2 3">
    <name type="scientific">Clonostachys rhizophaga</name>
    <dbReference type="NCBI Taxonomy" id="160324"/>
    <lineage>
        <taxon>Eukaryota</taxon>
        <taxon>Fungi</taxon>
        <taxon>Dikarya</taxon>
        <taxon>Ascomycota</taxon>
        <taxon>Pezizomycotina</taxon>
        <taxon>Sordariomycetes</taxon>
        <taxon>Hypocreomycetidae</taxon>
        <taxon>Hypocreales</taxon>
        <taxon>Bionectriaceae</taxon>
        <taxon>Clonostachys</taxon>
    </lineage>
</organism>
<proteinExistence type="predicted"/>
<feature type="compositionally biased region" description="Basic and acidic residues" evidence="1">
    <location>
        <begin position="151"/>
        <end position="161"/>
    </location>
</feature>
<sequence length="161" mass="19339">MELRSLLDTGNKLGHLVSKSAIDEMGLWPEVNRNNIRTGTTLTGRLETLGSIDLDYYLGDNRNCFTDTFHIFDDWFYKNHDVLFSPGTENNNLVGMVAFDKHGETEDERTMEWERERRREEEIRQEAERLRTMQQQREEQERRNEARRRREREQATRSRED</sequence>
<protein>
    <submittedName>
        <fullName evidence="2">Uncharacterized protein</fullName>
    </submittedName>
</protein>
<dbReference type="AlphaFoldDB" id="A0A9N9UW46"/>
<feature type="region of interest" description="Disordered" evidence="1">
    <location>
        <begin position="104"/>
        <end position="161"/>
    </location>
</feature>
<evidence type="ECO:0000313" key="2">
    <source>
        <dbReference type="EMBL" id="CAH0014473.1"/>
    </source>
</evidence>
<dbReference type="EMBL" id="CABFNQ020000432">
    <property type="protein sequence ID" value="CAH0014473.1"/>
    <property type="molecule type" value="Genomic_DNA"/>
</dbReference>
<gene>
    <name evidence="2" type="ORF">CRHIZ90672A_00017148</name>
</gene>
<reference evidence="2" key="1">
    <citation type="submission" date="2021-10" db="EMBL/GenBank/DDBJ databases">
        <authorList>
            <person name="Piombo E."/>
        </authorList>
    </citation>
    <scope>NUCLEOTIDE SEQUENCE</scope>
</reference>
<dbReference type="Proteomes" id="UP000696573">
    <property type="component" value="Unassembled WGS sequence"/>
</dbReference>
<name>A0A9N9UW46_9HYPO</name>